<feature type="compositionally biased region" description="Gly residues" evidence="1">
    <location>
        <begin position="25"/>
        <end position="39"/>
    </location>
</feature>
<evidence type="ECO:0000313" key="2">
    <source>
        <dbReference type="EMBL" id="MBB3809569.1"/>
    </source>
</evidence>
<feature type="compositionally biased region" description="Low complexity" evidence="1">
    <location>
        <begin position="14"/>
        <end position="24"/>
    </location>
</feature>
<reference evidence="2 3" key="1">
    <citation type="submission" date="2020-08" db="EMBL/GenBank/DDBJ databases">
        <title>Genomic Encyclopedia of Type Strains, Phase IV (KMG-IV): sequencing the most valuable type-strain genomes for metagenomic binning, comparative biology and taxonomic classification.</title>
        <authorList>
            <person name="Goeker M."/>
        </authorList>
    </citation>
    <scope>NUCLEOTIDE SEQUENCE [LARGE SCALE GENOMIC DNA]</scope>
    <source>
        <strain evidence="2 3">DSM 28760</strain>
    </source>
</reference>
<dbReference type="AlphaFoldDB" id="A0A7W6EGM3"/>
<protein>
    <submittedName>
        <fullName evidence="2">Uncharacterized protein</fullName>
    </submittedName>
</protein>
<dbReference type="Proteomes" id="UP000537592">
    <property type="component" value="Unassembled WGS sequence"/>
</dbReference>
<organism evidence="2 3">
    <name type="scientific">Pseudochelatococcus contaminans</name>
    <dbReference type="NCBI Taxonomy" id="1538103"/>
    <lineage>
        <taxon>Bacteria</taxon>
        <taxon>Pseudomonadati</taxon>
        <taxon>Pseudomonadota</taxon>
        <taxon>Alphaproteobacteria</taxon>
        <taxon>Hyphomicrobiales</taxon>
        <taxon>Chelatococcaceae</taxon>
        <taxon>Pseudochelatococcus</taxon>
    </lineage>
</organism>
<feature type="region of interest" description="Disordered" evidence="1">
    <location>
        <begin position="59"/>
        <end position="81"/>
    </location>
</feature>
<name>A0A7W6EGM3_9HYPH</name>
<evidence type="ECO:0000313" key="3">
    <source>
        <dbReference type="Proteomes" id="UP000537592"/>
    </source>
</evidence>
<sequence length="81" mass="8119">MARLTIPRARTGKTASADAASTRAGRGGSTRRGTGGQGTAGQAREAITGFIRTLERLDAAAPRAGAGPVQTKAATRAPEGE</sequence>
<comment type="caution">
    <text evidence="2">The sequence shown here is derived from an EMBL/GenBank/DDBJ whole genome shotgun (WGS) entry which is preliminary data.</text>
</comment>
<evidence type="ECO:0000256" key="1">
    <source>
        <dbReference type="SAM" id="MobiDB-lite"/>
    </source>
</evidence>
<dbReference type="EMBL" id="JACICC010000003">
    <property type="protein sequence ID" value="MBB3809569.1"/>
    <property type="molecule type" value="Genomic_DNA"/>
</dbReference>
<accession>A0A7W6EGM3</accession>
<keyword evidence="3" id="KW-1185">Reference proteome</keyword>
<gene>
    <name evidence="2" type="ORF">FHS81_001651</name>
</gene>
<proteinExistence type="predicted"/>
<dbReference type="RefSeq" id="WP_183751755.1">
    <property type="nucleotide sequence ID" value="NZ_JACICC010000003.1"/>
</dbReference>
<feature type="region of interest" description="Disordered" evidence="1">
    <location>
        <begin position="1"/>
        <end position="43"/>
    </location>
</feature>